<proteinExistence type="predicted"/>
<organism evidence="1">
    <name type="scientific">uncultured Caudovirales phage</name>
    <dbReference type="NCBI Taxonomy" id="2100421"/>
    <lineage>
        <taxon>Viruses</taxon>
        <taxon>Duplodnaviria</taxon>
        <taxon>Heunggongvirae</taxon>
        <taxon>Uroviricota</taxon>
        <taxon>Caudoviricetes</taxon>
        <taxon>Peduoviridae</taxon>
        <taxon>Maltschvirus</taxon>
        <taxon>Maltschvirus maltsch</taxon>
    </lineage>
</organism>
<dbReference type="Gene3D" id="2.10.10.90">
    <property type="match status" value="1"/>
</dbReference>
<dbReference type="EMBL" id="LR796245">
    <property type="protein sequence ID" value="CAB4131074.1"/>
    <property type="molecule type" value="Genomic_DNA"/>
</dbReference>
<evidence type="ECO:0000313" key="1">
    <source>
        <dbReference type="EMBL" id="CAB4131074.1"/>
    </source>
</evidence>
<accession>A0A6J5L999</accession>
<reference evidence="1" key="1">
    <citation type="submission" date="2020-04" db="EMBL/GenBank/DDBJ databases">
        <authorList>
            <person name="Chiriac C."/>
            <person name="Salcher M."/>
            <person name="Ghai R."/>
            <person name="Kavagutti S V."/>
        </authorList>
    </citation>
    <scope>NUCLEOTIDE SEQUENCE</scope>
</reference>
<gene>
    <name evidence="1" type="ORF">UFOVP129_48</name>
</gene>
<protein>
    <submittedName>
        <fullName evidence="1">Uncharacterized protein</fullName>
    </submittedName>
</protein>
<name>A0A6J5L999_9CAUD</name>
<sequence>MDSFLFIGDYNKQMQSDALSQLIGGNNQILEGIQRAAVEECISYLKQKYDTDLEFEPVTKHDIYKVYKAENTVYLDATDYSATSTYALNAYTLYNGSVYQCTTAITVGEAFNPSKWQLLGLQNDLYYAVLPYDTFDYKKNYKVGDNVFWKNNTYTCKLPSVLIDHDAALQIGTANDMKLTNVFPDDPKNGVQYWGNPVNYNVLANTSLTNTTYWAQGDNRDQKLLMTCVDIALYHAHCRIAPRNIPDLRIHRYMGDAQDRETRGQRVLYPTYSALGWLQAAAIGNDITPELPLLQPSTGQRVRFGGNVKLNNTY</sequence>